<feature type="non-terminal residue" evidence="8">
    <location>
        <position position="1"/>
    </location>
</feature>
<feature type="domain" description="EGF-like" evidence="7">
    <location>
        <begin position="55"/>
        <end position="93"/>
    </location>
</feature>
<evidence type="ECO:0000256" key="1">
    <source>
        <dbReference type="ARBA" id="ARBA00022536"/>
    </source>
</evidence>
<comment type="caution">
    <text evidence="8">The sequence shown here is derived from an EMBL/GenBank/DDBJ whole genome shotgun (WGS) entry which is preliminary data.</text>
</comment>
<dbReference type="PROSITE" id="PS50026">
    <property type="entry name" value="EGF_3"/>
    <property type="match status" value="3"/>
</dbReference>
<feature type="disulfide bond" evidence="6">
    <location>
        <begin position="64"/>
        <end position="81"/>
    </location>
</feature>
<accession>A0A821DIH5</accession>
<dbReference type="GO" id="GO:0007157">
    <property type="term" value="P:heterophilic cell-cell adhesion via plasma membrane cell adhesion molecules"/>
    <property type="evidence" value="ECO:0007669"/>
    <property type="project" value="TreeGrafter"/>
</dbReference>
<name>A0A821DIH5_9BILA</name>
<gene>
    <name evidence="8" type="ORF">OVN521_LOCUS45948</name>
</gene>
<feature type="domain" description="EGF-like" evidence="7">
    <location>
        <begin position="1"/>
        <end position="11"/>
    </location>
</feature>
<feature type="disulfide bond" evidence="6">
    <location>
        <begin position="59"/>
        <end position="69"/>
    </location>
</feature>
<dbReference type="PANTHER" id="PTHR24049:SF22">
    <property type="entry name" value="DROSOPHILA CRUMBS HOMOLOG"/>
    <property type="match status" value="1"/>
</dbReference>
<evidence type="ECO:0000256" key="6">
    <source>
        <dbReference type="PROSITE-ProRule" id="PRU00076"/>
    </source>
</evidence>
<protein>
    <recommendedName>
        <fullName evidence="7">EGF-like domain-containing protein</fullName>
    </recommendedName>
</protein>
<feature type="non-terminal residue" evidence="8">
    <location>
        <position position="104"/>
    </location>
</feature>
<evidence type="ECO:0000256" key="5">
    <source>
        <dbReference type="ARBA" id="ARBA00023180"/>
    </source>
</evidence>
<evidence type="ECO:0000256" key="3">
    <source>
        <dbReference type="ARBA" id="ARBA00022737"/>
    </source>
</evidence>
<dbReference type="PROSITE" id="PS01186">
    <property type="entry name" value="EGF_2"/>
    <property type="match status" value="1"/>
</dbReference>
<evidence type="ECO:0000256" key="2">
    <source>
        <dbReference type="ARBA" id="ARBA00022729"/>
    </source>
</evidence>
<keyword evidence="1 6" id="KW-0245">EGF-like domain</keyword>
<dbReference type="GO" id="GO:0032991">
    <property type="term" value="C:protein-containing complex"/>
    <property type="evidence" value="ECO:0007669"/>
    <property type="project" value="TreeGrafter"/>
</dbReference>
<dbReference type="FunFam" id="2.10.25.10:FF:000012">
    <property type="entry name" value="Delta-like protein"/>
    <property type="match status" value="1"/>
</dbReference>
<dbReference type="AlphaFoldDB" id="A0A821DIH5"/>
<dbReference type="Gene3D" id="2.10.25.10">
    <property type="entry name" value="Laminin"/>
    <property type="match status" value="2"/>
</dbReference>
<keyword evidence="4 6" id="KW-1015">Disulfide bond</keyword>
<proteinExistence type="predicted"/>
<comment type="caution">
    <text evidence="6">Lacks conserved residue(s) required for the propagation of feature annotation.</text>
</comment>
<sequence length="104" mass="11192">CPSGYTGLRCETIITQCLSLPCLNGGTCRDSYVNTSATYICICPPSYTGTQCEQMINPCAEYPCGYGTCTMNTTKMPLYACQCNGGYTGRNCDMPIDQCSSLPC</sequence>
<dbReference type="PRINTS" id="PR00010">
    <property type="entry name" value="EGFBLOOD"/>
</dbReference>
<dbReference type="GO" id="GO:0005886">
    <property type="term" value="C:plasma membrane"/>
    <property type="evidence" value="ECO:0007669"/>
    <property type="project" value="TreeGrafter"/>
</dbReference>
<dbReference type="PROSITE" id="PS00022">
    <property type="entry name" value="EGF_1"/>
    <property type="match status" value="2"/>
</dbReference>
<dbReference type="Proteomes" id="UP000663866">
    <property type="component" value="Unassembled WGS sequence"/>
</dbReference>
<dbReference type="InterPro" id="IPR000742">
    <property type="entry name" value="EGF"/>
</dbReference>
<feature type="domain" description="EGF-like" evidence="7">
    <location>
        <begin position="13"/>
        <end position="53"/>
    </location>
</feature>
<dbReference type="PANTHER" id="PTHR24049">
    <property type="entry name" value="CRUMBS FAMILY MEMBER"/>
    <property type="match status" value="1"/>
</dbReference>
<organism evidence="8 9">
    <name type="scientific">Rotaria magnacalcarata</name>
    <dbReference type="NCBI Taxonomy" id="392030"/>
    <lineage>
        <taxon>Eukaryota</taxon>
        <taxon>Metazoa</taxon>
        <taxon>Spiralia</taxon>
        <taxon>Gnathifera</taxon>
        <taxon>Rotifera</taxon>
        <taxon>Eurotatoria</taxon>
        <taxon>Bdelloidea</taxon>
        <taxon>Philodinida</taxon>
        <taxon>Philodinidae</taxon>
        <taxon>Rotaria</taxon>
    </lineage>
</organism>
<dbReference type="CDD" id="cd00054">
    <property type="entry name" value="EGF_CA"/>
    <property type="match status" value="1"/>
</dbReference>
<dbReference type="SMART" id="SM00181">
    <property type="entry name" value="EGF"/>
    <property type="match status" value="2"/>
</dbReference>
<dbReference type="GO" id="GO:0045197">
    <property type="term" value="P:establishment or maintenance of epithelial cell apical/basal polarity"/>
    <property type="evidence" value="ECO:0007669"/>
    <property type="project" value="TreeGrafter"/>
</dbReference>
<evidence type="ECO:0000313" key="9">
    <source>
        <dbReference type="Proteomes" id="UP000663866"/>
    </source>
</evidence>
<feature type="disulfide bond" evidence="6">
    <location>
        <begin position="43"/>
        <end position="52"/>
    </location>
</feature>
<keyword evidence="9" id="KW-1185">Reference proteome</keyword>
<evidence type="ECO:0000313" key="8">
    <source>
        <dbReference type="EMBL" id="CAF4622047.1"/>
    </source>
</evidence>
<dbReference type="InterPro" id="IPR051022">
    <property type="entry name" value="Notch_Cell-Fate_Det"/>
</dbReference>
<feature type="disulfide bond" evidence="6">
    <location>
        <begin position="1"/>
        <end position="10"/>
    </location>
</feature>
<evidence type="ECO:0000259" key="7">
    <source>
        <dbReference type="PROSITE" id="PS50026"/>
    </source>
</evidence>
<keyword evidence="3" id="KW-0677">Repeat</keyword>
<reference evidence="8" key="1">
    <citation type="submission" date="2021-02" db="EMBL/GenBank/DDBJ databases">
        <authorList>
            <person name="Nowell W R."/>
        </authorList>
    </citation>
    <scope>NUCLEOTIDE SEQUENCE</scope>
</reference>
<keyword evidence="5" id="KW-0325">Glycoprotein</keyword>
<dbReference type="Pfam" id="PF00008">
    <property type="entry name" value="EGF"/>
    <property type="match status" value="1"/>
</dbReference>
<keyword evidence="2" id="KW-0732">Signal</keyword>
<dbReference type="SUPFAM" id="SSF57196">
    <property type="entry name" value="EGF/Laminin"/>
    <property type="match status" value="2"/>
</dbReference>
<feature type="disulfide bond" evidence="6">
    <location>
        <begin position="83"/>
        <end position="92"/>
    </location>
</feature>
<dbReference type="EMBL" id="CAJOBG010078318">
    <property type="protein sequence ID" value="CAF4622047.1"/>
    <property type="molecule type" value="Genomic_DNA"/>
</dbReference>
<evidence type="ECO:0000256" key="4">
    <source>
        <dbReference type="ARBA" id="ARBA00023157"/>
    </source>
</evidence>